<accession>A0A9W8ID11</accession>
<dbReference type="PANTHER" id="PTHR31223">
    <property type="entry name" value="LOG FAMILY PROTEIN YJL055W"/>
    <property type="match status" value="1"/>
</dbReference>
<dbReference type="GO" id="GO:0005829">
    <property type="term" value="C:cytosol"/>
    <property type="evidence" value="ECO:0007669"/>
    <property type="project" value="TreeGrafter"/>
</dbReference>
<reference evidence="1" key="1">
    <citation type="submission" date="2022-07" db="EMBL/GenBank/DDBJ databases">
        <title>Phylogenomic reconstructions and comparative analyses of Kickxellomycotina fungi.</title>
        <authorList>
            <person name="Reynolds N.K."/>
            <person name="Stajich J.E."/>
            <person name="Barry K."/>
            <person name="Grigoriev I.V."/>
            <person name="Crous P."/>
            <person name="Smith M.E."/>
        </authorList>
    </citation>
    <scope>NUCLEOTIDE SEQUENCE</scope>
    <source>
        <strain evidence="1">NRRL 1566</strain>
    </source>
</reference>
<organism evidence="1 2">
    <name type="scientific">Coemansia brasiliensis</name>
    <dbReference type="NCBI Taxonomy" id="2650707"/>
    <lineage>
        <taxon>Eukaryota</taxon>
        <taxon>Fungi</taxon>
        <taxon>Fungi incertae sedis</taxon>
        <taxon>Zoopagomycota</taxon>
        <taxon>Kickxellomycotina</taxon>
        <taxon>Kickxellomycetes</taxon>
        <taxon>Kickxellales</taxon>
        <taxon>Kickxellaceae</taxon>
        <taxon>Coemansia</taxon>
    </lineage>
</organism>
<dbReference type="Pfam" id="PF03641">
    <property type="entry name" value="Lysine_decarbox"/>
    <property type="match status" value="1"/>
</dbReference>
<dbReference type="Proteomes" id="UP001139887">
    <property type="component" value="Unassembled WGS sequence"/>
</dbReference>
<evidence type="ECO:0000313" key="1">
    <source>
        <dbReference type="EMBL" id="KAJ2851947.1"/>
    </source>
</evidence>
<evidence type="ECO:0000313" key="2">
    <source>
        <dbReference type="Proteomes" id="UP001139887"/>
    </source>
</evidence>
<dbReference type="PANTHER" id="PTHR31223:SF70">
    <property type="entry name" value="LOG FAMILY PROTEIN YJL055W"/>
    <property type="match status" value="1"/>
</dbReference>
<dbReference type="InterPro" id="IPR031100">
    <property type="entry name" value="LOG_fam"/>
</dbReference>
<dbReference type="OrthoDB" id="414463at2759"/>
<keyword evidence="2" id="KW-1185">Reference proteome</keyword>
<comment type="caution">
    <text evidence="1">The sequence shown here is derived from an EMBL/GenBank/DDBJ whole genome shotgun (WGS) entry which is preliminary data.</text>
</comment>
<name>A0A9W8ID11_9FUNG</name>
<dbReference type="GO" id="GO:0016799">
    <property type="term" value="F:hydrolase activity, hydrolyzing N-glycosyl compounds"/>
    <property type="evidence" value="ECO:0007669"/>
    <property type="project" value="TreeGrafter"/>
</dbReference>
<dbReference type="AlphaFoldDB" id="A0A9W8ID11"/>
<dbReference type="GO" id="GO:0009691">
    <property type="term" value="P:cytokinin biosynthetic process"/>
    <property type="evidence" value="ECO:0007669"/>
    <property type="project" value="TreeGrafter"/>
</dbReference>
<dbReference type="EMBL" id="JANBUW010000007">
    <property type="protein sequence ID" value="KAJ2851947.1"/>
    <property type="molecule type" value="Genomic_DNA"/>
</dbReference>
<dbReference type="Gene3D" id="3.40.50.450">
    <property type="match status" value="1"/>
</dbReference>
<dbReference type="SUPFAM" id="SSF102405">
    <property type="entry name" value="MCP/YpsA-like"/>
    <property type="match status" value="1"/>
</dbReference>
<proteinExistence type="predicted"/>
<gene>
    <name evidence="1" type="ORF">IWW36_000720</name>
</gene>
<sequence>MGYVAQSVRDKGGKVIGFIIEELIRNQEAQIRYENDIVVKDNKACREAMNEHSAAFISLPGGFWTLEEILQAISWSQSSANPKPVVLVNTNGYYTPLKAFFDNGISTGIIDKSRKDPVIICDTPAEAVAAVKRIIG</sequence>
<evidence type="ECO:0008006" key="3">
    <source>
        <dbReference type="Google" id="ProtNLM"/>
    </source>
</evidence>
<protein>
    <recommendedName>
        <fullName evidence="3">Cytokinin riboside 5'-monophosphate phosphoribohydrolase</fullName>
    </recommendedName>
</protein>